<reference evidence="4 5" key="1">
    <citation type="submission" date="2018-03" db="EMBL/GenBank/DDBJ databases">
        <title>Cereibacter changlensis.</title>
        <authorList>
            <person name="Meyer T.E."/>
            <person name="Miller S."/>
            <person name="Lodha T."/>
            <person name="Gandham S."/>
            <person name="Chintalapati S."/>
            <person name="Chintalapati V.R."/>
        </authorList>
    </citation>
    <scope>NUCLEOTIDE SEQUENCE [LARGE SCALE GENOMIC DNA]</scope>
    <source>
        <strain evidence="4 5">JA139</strain>
    </source>
</reference>
<dbReference type="AlphaFoldDB" id="A0A2T4JPH3"/>
<proteinExistence type="predicted"/>
<dbReference type="EMBL" id="PZKG01000203">
    <property type="protein sequence ID" value="PTE19667.1"/>
    <property type="molecule type" value="Genomic_DNA"/>
</dbReference>
<dbReference type="Gene3D" id="3.90.79.10">
    <property type="entry name" value="Nucleoside Triphosphate Pyrophosphohydrolase"/>
    <property type="match status" value="1"/>
</dbReference>
<evidence type="ECO:0000313" key="4">
    <source>
        <dbReference type="EMBL" id="PTE19667.1"/>
    </source>
</evidence>
<dbReference type="RefSeq" id="WP_107665833.1">
    <property type="nucleotide sequence ID" value="NZ_PZKG01000203.1"/>
</dbReference>
<gene>
    <name evidence="4" type="ORF">C5F48_21680</name>
</gene>
<dbReference type="OrthoDB" id="289720at2"/>
<evidence type="ECO:0000259" key="3">
    <source>
        <dbReference type="PROSITE" id="PS51462"/>
    </source>
</evidence>
<feature type="domain" description="Nudix hydrolase" evidence="3">
    <location>
        <begin position="5"/>
        <end position="139"/>
    </location>
</feature>
<keyword evidence="2" id="KW-0378">Hydrolase</keyword>
<keyword evidence="5" id="KW-1185">Reference proteome</keyword>
<accession>A0A2T4JPH3</accession>
<dbReference type="Pfam" id="PF00293">
    <property type="entry name" value="NUDIX"/>
    <property type="match status" value="1"/>
</dbReference>
<sequence>MWDGRDFHGAKIALTFGERLVTYKRDNIPTIPSPGLWDLPGGGREGSETPVACALREVEEEFGLIFEPRTVRWCRPYAGAIAGTPCSYFLAASIDPERLDYVCFGSEGERWEPMRIRDFLDHAQAVPNLQQRLRDWAEAQAPAVLASS</sequence>
<evidence type="ECO:0000313" key="5">
    <source>
        <dbReference type="Proteomes" id="UP000241010"/>
    </source>
</evidence>
<dbReference type="InterPro" id="IPR015797">
    <property type="entry name" value="NUDIX_hydrolase-like_dom_sf"/>
</dbReference>
<comment type="cofactor">
    <cofactor evidence="1">
        <name>Mg(2+)</name>
        <dbReference type="ChEBI" id="CHEBI:18420"/>
    </cofactor>
</comment>
<evidence type="ECO:0000256" key="2">
    <source>
        <dbReference type="ARBA" id="ARBA00022801"/>
    </source>
</evidence>
<dbReference type="GO" id="GO:0016787">
    <property type="term" value="F:hydrolase activity"/>
    <property type="evidence" value="ECO:0007669"/>
    <property type="project" value="UniProtKB-KW"/>
</dbReference>
<dbReference type="InterPro" id="IPR020084">
    <property type="entry name" value="NUDIX_hydrolase_CS"/>
</dbReference>
<evidence type="ECO:0000256" key="1">
    <source>
        <dbReference type="ARBA" id="ARBA00001946"/>
    </source>
</evidence>
<dbReference type="SUPFAM" id="SSF55811">
    <property type="entry name" value="Nudix"/>
    <property type="match status" value="1"/>
</dbReference>
<dbReference type="InterPro" id="IPR000086">
    <property type="entry name" value="NUDIX_hydrolase_dom"/>
</dbReference>
<protein>
    <submittedName>
        <fullName evidence="4">DNA mismatch repair protein MutT</fullName>
    </submittedName>
</protein>
<name>A0A2T4JPH3_9RHOB</name>
<organism evidence="4 5">
    <name type="scientific">Cereibacter changlensis JA139</name>
    <dbReference type="NCBI Taxonomy" id="1188249"/>
    <lineage>
        <taxon>Bacteria</taxon>
        <taxon>Pseudomonadati</taxon>
        <taxon>Pseudomonadota</taxon>
        <taxon>Alphaproteobacteria</taxon>
        <taxon>Rhodobacterales</taxon>
        <taxon>Paracoccaceae</taxon>
        <taxon>Cereibacter</taxon>
    </lineage>
</organism>
<dbReference type="Proteomes" id="UP000241010">
    <property type="component" value="Unassembled WGS sequence"/>
</dbReference>
<dbReference type="PROSITE" id="PS51462">
    <property type="entry name" value="NUDIX"/>
    <property type="match status" value="1"/>
</dbReference>
<comment type="caution">
    <text evidence="4">The sequence shown here is derived from an EMBL/GenBank/DDBJ whole genome shotgun (WGS) entry which is preliminary data.</text>
</comment>
<dbReference type="PROSITE" id="PS00893">
    <property type="entry name" value="NUDIX_BOX"/>
    <property type="match status" value="1"/>
</dbReference>